<dbReference type="Proteomes" id="UP000651050">
    <property type="component" value="Unassembled WGS sequence"/>
</dbReference>
<comment type="caution">
    <text evidence="2">The sequence shown here is derived from an EMBL/GenBank/DDBJ whole genome shotgun (WGS) entry which is preliminary data.</text>
</comment>
<evidence type="ECO:0000313" key="3">
    <source>
        <dbReference type="Proteomes" id="UP000651050"/>
    </source>
</evidence>
<proteinExistence type="predicted"/>
<reference evidence="2" key="1">
    <citation type="submission" date="2020-11" db="EMBL/GenBank/DDBJ databases">
        <title>Bacterial whole genome sequence for Caenimonas sp. DR4.4.</title>
        <authorList>
            <person name="Le V."/>
            <person name="Ko S.-R."/>
            <person name="Ahn C.-Y."/>
            <person name="Oh H.-M."/>
        </authorList>
    </citation>
    <scope>NUCLEOTIDE SEQUENCE</scope>
    <source>
        <strain evidence="2">DR4.4</strain>
    </source>
</reference>
<dbReference type="RefSeq" id="WP_196988205.1">
    <property type="nucleotide sequence ID" value="NZ_JADWYS010000001.1"/>
</dbReference>
<evidence type="ECO:0000313" key="2">
    <source>
        <dbReference type="EMBL" id="MBG9390466.1"/>
    </source>
</evidence>
<evidence type="ECO:0000259" key="1">
    <source>
        <dbReference type="Pfam" id="PF01575"/>
    </source>
</evidence>
<dbReference type="InterPro" id="IPR029069">
    <property type="entry name" value="HotDog_dom_sf"/>
</dbReference>
<protein>
    <submittedName>
        <fullName evidence="2">Dehydratase</fullName>
    </submittedName>
</protein>
<feature type="domain" description="MaoC-like" evidence="1">
    <location>
        <begin position="12"/>
        <end position="116"/>
    </location>
</feature>
<dbReference type="SUPFAM" id="SSF54637">
    <property type="entry name" value="Thioesterase/thiol ester dehydrase-isomerase"/>
    <property type="match status" value="1"/>
</dbReference>
<name>A0A931MIS8_9BURK</name>
<dbReference type="EMBL" id="JADWYS010000001">
    <property type="protein sequence ID" value="MBG9390466.1"/>
    <property type="molecule type" value="Genomic_DNA"/>
</dbReference>
<gene>
    <name evidence="2" type="ORF">I5803_20720</name>
</gene>
<keyword evidence="3" id="KW-1185">Reference proteome</keyword>
<sequence length="149" mass="16683">MEKSRHFEDLVVGEEFRSPTRTIAEYDLYVFAGLTGDLTDFHISTEAAKQSAFGQRVAHGMLLISIANGLYNRIGITDETGLALAGVEWRFVAPGFIGDTIHLIASVSQKREVAKKDRGLVFWDVRLDKQDGTTLCHGKMIRMVRRRGN</sequence>
<organism evidence="2 3">
    <name type="scientific">Caenimonas aquaedulcis</name>
    <dbReference type="NCBI Taxonomy" id="2793270"/>
    <lineage>
        <taxon>Bacteria</taxon>
        <taxon>Pseudomonadati</taxon>
        <taxon>Pseudomonadota</taxon>
        <taxon>Betaproteobacteria</taxon>
        <taxon>Burkholderiales</taxon>
        <taxon>Comamonadaceae</taxon>
        <taxon>Caenimonas</taxon>
    </lineage>
</organism>
<dbReference type="InterPro" id="IPR052342">
    <property type="entry name" value="MCH/BMMD"/>
</dbReference>
<dbReference type="Gene3D" id="3.10.129.10">
    <property type="entry name" value="Hotdog Thioesterase"/>
    <property type="match status" value="1"/>
</dbReference>
<dbReference type="Pfam" id="PF01575">
    <property type="entry name" value="MaoC_dehydratas"/>
    <property type="match status" value="1"/>
</dbReference>
<dbReference type="PANTHER" id="PTHR43664">
    <property type="entry name" value="MONOAMINE OXIDASE-RELATED"/>
    <property type="match status" value="1"/>
</dbReference>
<dbReference type="AlphaFoldDB" id="A0A931MIS8"/>
<dbReference type="PANTHER" id="PTHR43664:SF1">
    <property type="entry name" value="BETA-METHYLMALYL-COA DEHYDRATASE"/>
    <property type="match status" value="1"/>
</dbReference>
<accession>A0A931MIS8</accession>
<dbReference type="InterPro" id="IPR002539">
    <property type="entry name" value="MaoC-like_dom"/>
</dbReference>